<evidence type="ECO:0000313" key="1">
    <source>
        <dbReference type="EMBL" id="KER28748.1"/>
    </source>
</evidence>
<dbReference type="Proteomes" id="UP000054324">
    <property type="component" value="Unassembled WGS sequence"/>
</dbReference>
<dbReference type="AlphaFoldDB" id="A0A074ZMZ0"/>
<reference evidence="1 2" key="1">
    <citation type="submission" date="2013-11" db="EMBL/GenBank/DDBJ databases">
        <title>Opisthorchis viverrini - life in the bile duct.</title>
        <authorList>
            <person name="Young N.D."/>
            <person name="Nagarajan N."/>
            <person name="Lin S.J."/>
            <person name="Korhonen P.K."/>
            <person name="Jex A.R."/>
            <person name="Hall R.S."/>
            <person name="Safavi-Hemami H."/>
            <person name="Kaewkong W."/>
            <person name="Bertrand D."/>
            <person name="Gao S."/>
            <person name="Seet Q."/>
            <person name="Wongkham S."/>
            <person name="Teh B.T."/>
            <person name="Wongkham C."/>
            <person name="Intapan P.M."/>
            <person name="Maleewong W."/>
            <person name="Yang X."/>
            <person name="Hu M."/>
            <person name="Wang Z."/>
            <person name="Hofmann A."/>
            <person name="Sternberg P.W."/>
            <person name="Tan P."/>
            <person name="Wang J."/>
            <person name="Gasser R.B."/>
        </authorList>
    </citation>
    <scope>NUCLEOTIDE SEQUENCE [LARGE SCALE GENOMIC DNA]</scope>
</reference>
<name>A0A074ZMZ0_OPIVI</name>
<dbReference type="EMBL" id="KL596692">
    <property type="protein sequence ID" value="KER28748.1"/>
    <property type="molecule type" value="Genomic_DNA"/>
</dbReference>
<dbReference type="KEGG" id="ovi:T265_04441"/>
<protein>
    <submittedName>
        <fullName evidence="1">Uncharacterized protein</fullName>
    </submittedName>
</protein>
<sequence length="277" mass="29758">MSIHIFHNLVQFNCSTLSVPGWHATRRRHDGWDTASSIVAPFRCLAGMPHEGGTTAGILPGRPSLNKGSREAEVGFEPWIIQSVNLRSNQFGSSRPSPAVSHRFIAESQIAYLKDCEIPKQASVGSEGLTDAGLEALESVIESVSSSVSLAPRLRRGDRGLSMLILSDFKGYGLESSFRFFVVSNFSEYVSSTDLLRFLPTEELPSSDELRILDKIGEACAGITGDMLEDAGVDSHCEVSGCPGGNGVAEMEVVSNVIGVLLGVRLVLSVMESSRPT</sequence>
<gene>
    <name evidence="1" type="ORF">T265_04441</name>
</gene>
<keyword evidence="2" id="KW-1185">Reference proteome</keyword>
<accession>A0A074ZMZ0</accession>
<evidence type="ECO:0000313" key="2">
    <source>
        <dbReference type="Proteomes" id="UP000054324"/>
    </source>
</evidence>
<dbReference type="CTD" id="20318623"/>
<dbReference type="GeneID" id="20318623"/>
<dbReference type="RefSeq" id="XP_009167454.1">
    <property type="nucleotide sequence ID" value="XM_009169190.1"/>
</dbReference>
<organism evidence="1 2">
    <name type="scientific">Opisthorchis viverrini</name>
    <name type="common">Southeast Asian liver fluke</name>
    <dbReference type="NCBI Taxonomy" id="6198"/>
    <lineage>
        <taxon>Eukaryota</taxon>
        <taxon>Metazoa</taxon>
        <taxon>Spiralia</taxon>
        <taxon>Lophotrochozoa</taxon>
        <taxon>Platyhelminthes</taxon>
        <taxon>Trematoda</taxon>
        <taxon>Digenea</taxon>
        <taxon>Opisthorchiida</taxon>
        <taxon>Opisthorchiata</taxon>
        <taxon>Opisthorchiidae</taxon>
        <taxon>Opisthorchis</taxon>
    </lineage>
</organism>
<proteinExistence type="predicted"/>